<keyword evidence="6" id="KW-0472">Membrane</keyword>
<evidence type="ECO:0000256" key="2">
    <source>
        <dbReference type="ARBA" id="ARBA00022729"/>
    </source>
</evidence>
<dbReference type="InterPro" id="IPR001853">
    <property type="entry name" value="DSBA-like_thioredoxin_dom"/>
</dbReference>
<evidence type="ECO:0000256" key="5">
    <source>
        <dbReference type="ARBA" id="ARBA00023284"/>
    </source>
</evidence>
<feature type="domain" description="Thioredoxin" evidence="7">
    <location>
        <begin position="159"/>
        <end position="263"/>
    </location>
</feature>
<evidence type="ECO:0000259" key="7">
    <source>
        <dbReference type="PROSITE" id="PS51352"/>
    </source>
</evidence>
<dbReference type="InterPro" id="IPR036249">
    <property type="entry name" value="Thioredoxin-like_sf"/>
</dbReference>
<protein>
    <recommendedName>
        <fullName evidence="7">Thioredoxin domain-containing protein</fullName>
    </recommendedName>
</protein>
<gene>
    <name evidence="8" type="ORF">A3E44_02750</name>
</gene>
<sequence length="263" mass="27708">MLKKENKSLSGIASMFSPVLVLVSIGLAFAAGVLWQKVQYLEKGGTSTSGSAVNVANPSGTAQAPAAAPSKLDNLPALAQTAGVDVAAFNSCFSGSKYADRVESDYQGGVAVGVSGTPGSFVVNAKGEVWNIPGAFPYDSVKIAIDIALGKSGTLPQGITKLDAATVAKLPKLSNNDHVRGSRNAAIKLIEYSDFQCPFCQRFHPTVRQAVSDYGDKIALVYRHFPLDSLHPRARPAALASECIAELGGDEAFWKFVDEVFKV</sequence>
<keyword evidence="2" id="KW-0732">Signal</keyword>
<dbReference type="Proteomes" id="UP000178603">
    <property type="component" value="Unassembled WGS sequence"/>
</dbReference>
<name>A0A1F8ARH3_9BACT</name>
<evidence type="ECO:0000313" key="8">
    <source>
        <dbReference type="EMBL" id="OGM54099.1"/>
    </source>
</evidence>
<comment type="similarity">
    <text evidence="1">Belongs to the thioredoxin family. DsbA subfamily.</text>
</comment>
<keyword evidence="4" id="KW-1015">Disulfide bond</keyword>
<keyword evidence="5" id="KW-0676">Redox-active center</keyword>
<evidence type="ECO:0000256" key="6">
    <source>
        <dbReference type="SAM" id="Phobius"/>
    </source>
</evidence>
<dbReference type="SUPFAM" id="SSF52833">
    <property type="entry name" value="Thioredoxin-like"/>
    <property type="match status" value="1"/>
</dbReference>
<reference evidence="8 9" key="1">
    <citation type="journal article" date="2016" name="Nat. Commun.">
        <title>Thousands of microbial genomes shed light on interconnected biogeochemical processes in an aquifer system.</title>
        <authorList>
            <person name="Anantharaman K."/>
            <person name="Brown C.T."/>
            <person name="Hug L.A."/>
            <person name="Sharon I."/>
            <person name="Castelle C.J."/>
            <person name="Probst A.J."/>
            <person name="Thomas B.C."/>
            <person name="Singh A."/>
            <person name="Wilkins M.J."/>
            <person name="Karaoz U."/>
            <person name="Brodie E.L."/>
            <person name="Williams K.H."/>
            <person name="Hubbard S.S."/>
            <person name="Banfield J.F."/>
        </authorList>
    </citation>
    <scope>NUCLEOTIDE SEQUENCE [LARGE SCALE GENOMIC DNA]</scope>
</reference>
<dbReference type="AlphaFoldDB" id="A0A1F8ARH3"/>
<dbReference type="CDD" id="cd02972">
    <property type="entry name" value="DsbA_family"/>
    <property type="match status" value="1"/>
</dbReference>
<dbReference type="Pfam" id="PF01323">
    <property type="entry name" value="DSBA"/>
    <property type="match status" value="1"/>
</dbReference>
<evidence type="ECO:0000256" key="3">
    <source>
        <dbReference type="ARBA" id="ARBA00023002"/>
    </source>
</evidence>
<dbReference type="PANTHER" id="PTHR13887:SF14">
    <property type="entry name" value="DISULFIDE BOND FORMATION PROTEIN D"/>
    <property type="match status" value="1"/>
</dbReference>
<comment type="caution">
    <text evidence="8">The sequence shown here is derived from an EMBL/GenBank/DDBJ whole genome shotgun (WGS) entry which is preliminary data.</text>
</comment>
<dbReference type="PROSITE" id="PS51352">
    <property type="entry name" value="THIOREDOXIN_2"/>
    <property type="match status" value="1"/>
</dbReference>
<dbReference type="InterPro" id="IPR012336">
    <property type="entry name" value="Thioredoxin-like_fold"/>
</dbReference>
<evidence type="ECO:0000256" key="4">
    <source>
        <dbReference type="ARBA" id="ARBA00023157"/>
    </source>
</evidence>
<organism evidence="8 9">
    <name type="scientific">Candidatus Woesebacteria bacterium RIFCSPHIGHO2_12_FULL_41_24</name>
    <dbReference type="NCBI Taxonomy" id="1802510"/>
    <lineage>
        <taxon>Bacteria</taxon>
        <taxon>Candidatus Woeseibacteriota</taxon>
    </lineage>
</organism>
<dbReference type="GO" id="GO:0016491">
    <property type="term" value="F:oxidoreductase activity"/>
    <property type="evidence" value="ECO:0007669"/>
    <property type="project" value="UniProtKB-KW"/>
</dbReference>
<keyword evidence="3" id="KW-0560">Oxidoreductase</keyword>
<dbReference type="Pfam" id="PF13462">
    <property type="entry name" value="Thioredoxin_4"/>
    <property type="match status" value="1"/>
</dbReference>
<accession>A0A1F8ARH3</accession>
<keyword evidence="6" id="KW-1133">Transmembrane helix</keyword>
<feature type="transmembrane region" description="Helical" evidence="6">
    <location>
        <begin position="12"/>
        <end position="35"/>
    </location>
</feature>
<keyword evidence="6" id="KW-0812">Transmembrane</keyword>
<evidence type="ECO:0000256" key="1">
    <source>
        <dbReference type="ARBA" id="ARBA00005791"/>
    </source>
</evidence>
<dbReference type="InterPro" id="IPR013766">
    <property type="entry name" value="Thioredoxin_domain"/>
</dbReference>
<evidence type="ECO:0000313" key="9">
    <source>
        <dbReference type="Proteomes" id="UP000178603"/>
    </source>
</evidence>
<dbReference type="PANTHER" id="PTHR13887">
    <property type="entry name" value="GLUTATHIONE S-TRANSFERASE KAPPA"/>
    <property type="match status" value="1"/>
</dbReference>
<dbReference type="EMBL" id="MGGW01000018">
    <property type="protein sequence ID" value="OGM54099.1"/>
    <property type="molecule type" value="Genomic_DNA"/>
</dbReference>
<proteinExistence type="inferred from homology"/>
<dbReference type="Gene3D" id="3.40.30.10">
    <property type="entry name" value="Glutaredoxin"/>
    <property type="match status" value="2"/>
</dbReference>